<accession>A0A964XS89</accession>
<feature type="signal peptide" evidence="1">
    <location>
        <begin position="1"/>
        <end position="19"/>
    </location>
</feature>
<sequence length="52" mass="6204">MRHSILLLFFFLFATPLFANCKPEEQVGFRSYNFRIENDYFNNEDSNYTSGV</sequence>
<dbReference type="EMBL" id="RGET01000116">
    <property type="protein sequence ID" value="NBN88412.1"/>
    <property type="molecule type" value="Genomic_DNA"/>
</dbReference>
<name>A0A964XS89_9PROT</name>
<organism evidence="2 3">
    <name type="scientific">Candidatus Fonsibacter lacus</name>
    <dbReference type="NCBI Taxonomy" id="2576439"/>
    <lineage>
        <taxon>Bacteria</taxon>
        <taxon>Pseudomonadati</taxon>
        <taxon>Pseudomonadota</taxon>
        <taxon>Alphaproteobacteria</taxon>
        <taxon>Candidatus Pelagibacterales</taxon>
        <taxon>Candidatus Pelagibacterales incertae sedis</taxon>
        <taxon>Candidatus Fonsibacter</taxon>
    </lineage>
</organism>
<protein>
    <submittedName>
        <fullName evidence="2">DUF2219 domain-containing protein</fullName>
    </submittedName>
</protein>
<dbReference type="AlphaFoldDB" id="A0A964XS89"/>
<evidence type="ECO:0000313" key="2">
    <source>
        <dbReference type="EMBL" id="NBN88412.1"/>
    </source>
</evidence>
<feature type="chain" id="PRO_5038091527" evidence="1">
    <location>
        <begin position="20"/>
        <end position="52"/>
    </location>
</feature>
<evidence type="ECO:0000313" key="3">
    <source>
        <dbReference type="Proteomes" id="UP000713222"/>
    </source>
</evidence>
<dbReference type="Proteomes" id="UP000713222">
    <property type="component" value="Unassembled WGS sequence"/>
</dbReference>
<proteinExistence type="predicted"/>
<evidence type="ECO:0000256" key="1">
    <source>
        <dbReference type="SAM" id="SignalP"/>
    </source>
</evidence>
<reference evidence="2" key="1">
    <citation type="submission" date="2018-10" db="EMBL/GenBank/DDBJ databases">
        <title>Iterative Subtractive Binning of Freshwater Chronoseries Metagenomes Recovers Nearly Complete Genomes from over Four Hundred Novel Species.</title>
        <authorList>
            <person name="Rodriguez-R L.M."/>
            <person name="Tsementzi D."/>
            <person name="Luo C."/>
            <person name="Konstantinidis K.T."/>
        </authorList>
    </citation>
    <scope>NUCLEOTIDE SEQUENCE</scope>
    <source>
        <strain evidence="2">WB7_6_001</strain>
    </source>
</reference>
<keyword evidence="1" id="KW-0732">Signal</keyword>
<comment type="caution">
    <text evidence="2">The sequence shown here is derived from an EMBL/GenBank/DDBJ whole genome shotgun (WGS) entry which is preliminary data.</text>
</comment>
<gene>
    <name evidence="2" type="ORF">EBV32_04930</name>
</gene>
<feature type="non-terminal residue" evidence="2">
    <location>
        <position position="52"/>
    </location>
</feature>